<comment type="caution">
    <text evidence="1">The sequence shown here is derived from an EMBL/GenBank/DDBJ whole genome shotgun (WGS) entry which is preliminary data.</text>
</comment>
<evidence type="ECO:0000313" key="1">
    <source>
        <dbReference type="EMBL" id="RHG30299.1"/>
    </source>
</evidence>
<dbReference type="EMBL" id="QRID01000002">
    <property type="protein sequence ID" value="RHG30299.1"/>
    <property type="molecule type" value="Genomic_DNA"/>
</dbReference>
<gene>
    <name evidence="1" type="ORF">DW264_02245</name>
</gene>
<organism evidence="1 2">
    <name type="scientific">Roseburia intestinalis</name>
    <dbReference type="NCBI Taxonomy" id="166486"/>
    <lineage>
        <taxon>Bacteria</taxon>
        <taxon>Bacillati</taxon>
        <taxon>Bacillota</taxon>
        <taxon>Clostridia</taxon>
        <taxon>Lachnospirales</taxon>
        <taxon>Lachnospiraceae</taxon>
        <taxon>Roseburia</taxon>
    </lineage>
</organism>
<sequence>MSIQEILESAGLPAQRGVYTGRDKPDAYYTFLRLLGTSAVNADDEEKERREMYRVTLFHKGDFEAQLDKTKEVLIAAGVYINSIDAESYETETGYWLVPITVEILKEE</sequence>
<dbReference type="Proteomes" id="UP000284051">
    <property type="component" value="Unassembled WGS sequence"/>
</dbReference>
<name>A0A3R6HGQ0_9FIRM</name>
<accession>A0A3R6HGQ0</accession>
<dbReference type="AlphaFoldDB" id="A0A3R6HGQ0"/>
<proteinExistence type="predicted"/>
<reference evidence="1 2" key="1">
    <citation type="submission" date="2018-08" db="EMBL/GenBank/DDBJ databases">
        <title>A genome reference for cultivated species of the human gut microbiota.</title>
        <authorList>
            <person name="Zou Y."/>
            <person name="Xue W."/>
            <person name="Luo G."/>
        </authorList>
    </citation>
    <scope>NUCLEOTIDE SEQUENCE [LARGE SCALE GENOMIC DNA]</scope>
    <source>
        <strain evidence="1 2">AM22-21LB</strain>
    </source>
</reference>
<protein>
    <submittedName>
        <fullName evidence="1">Uncharacterized protein</fullName>
    </submittedName>
</protein>
<evidence type="ECO:0000313" key="2">
    <source>
        <dbReference type="Proteomes" id="UP000284051"/>
    </source>
</evidence>
<dbReference type="RefSeq" id="WP_118771914.1">
    <property type="nucleotide sequence ID" value="NZ_QRID01000002.1"/>
</dbReference>